<dbReference type="AlphaFoldDB" id="A0A165CBR1"/>
<evidence type="ECO:0000256" key="1">
    <source>
        <dbReference type="SAM" id="Coils"/>
    </source>
</evidence>
<accession>A0A165CBR1</accession>
<gene>
    <name evidence="2" type="ORF">EXIGLDRAFT_730114</name>
</gene>
<keyword evidence="3" id="KW-1185">Reference proteome</keyword>
<proteinExistence type="predicted"/>
<evidence type="ECO:0008006" key="4">
    <source>
        <dbReference type="Google" id="ProtNLM"/>
    </source>
</evidence>
<reference evidence="2 3" key="1">
    <citation type="journal article" date="2016" name="Mol. Biol. Evol.">
        <title>Comparative Genomics of Early-Diverging Mushroom-Forming Fungi Provides Insights into the Origins of Lignocellulose Decay Capabilities.</title>
        <authorList>
            <person name="Nagy L.G."/>
            <person name="Riley R."/>
            <person name="Tritt A."/>
            <person name="Adam C."/>
            <person name="Daum C."/>
            <person name="Floudas D."/>
            <person name="Sun H."/>
            <person name="Yadav J.S."/>
            <person name="Pangilinan J."/>
            <person name="Larsson K.H."/>
            <person name="Matsuura K."/>
            <person name="Barry K."/>
            <person name="Labutti K."/>
            <person name="Kuo R."/>
            <person name="Ohm R.A."/>
            <person name="Bhattacharya S.S."/>
            <person name="Shirouzu T."/>
            <person name="Yoshinaga Y."/>
            <person name="Martin F.M."/>
            <person name="Grigoriev I.V."/>
            <person name="Hibbett D.S."/>
        </authorList>
    </citation>
    <scope>NUCLEOTIDE SEQUENCE [LARGE SCALE GENOMIC DNA]</scope>
    <source>
        <strain evidence="2 3">HHB12029</strain>
    </source>
</reference>
<dbReference type="InParanoid" id="A0A165CBR1"/>
<protein>
    <recommendedName>
        <fullName evidence="4">F-box domain-containing protein</fullName>
    </recommendedName>
</protein>
<evidence type="ECO:0000313" key="3">
    <source>
        <dbReference type="Proteomes" id="UP000077266"/>
    </source>
</evidence>
<organism evidence="2 3">
    <name type="scientific">Exidia glandulosa HHB12029</name>
    <dbReference type="NCBI Taxonomy" id="1314781"/>
    <lineage>
        <taxon>Eukaryota</taxon>
        <taxon>Fungi</taxon>
        <taxon>Dikarya</taxon>
        <taxon>Basidiomycota</taxon>
        <taxon>Agaricomycotina</taxon>
        <taxon>Agaricomycetes</taxon>
        <taxon>Auriculariales</taxon>
        <taxon>Exidiaceae</taxon>
        <taxon>Exidia</taxon>
    </lineage>
</organism>
<keyword evidence="1" id="KW-0175">Coiled coil</keyword>
<dbReference type="Proteomes" id="UP000077266">
    <property type="component" value="Unassembled WGS sequence"/>
</dbReference>
<evidence type="ECO:0000313" key="2">
    <source>
        <dbReference type="EMBL" id="KZV82181.1"/>
    </source>
</evidence>
<dbReference type="OrthoDB" id="2269034at2759"/>
<feature type="coiled-coil region" evidence="1">
    <location>
        <begin position="27"/>
        <end position="61"/>
    </location>
</feature>
<feature type="non-terminal residue" evidence="2">
    <location>
        <position position="249"/>
    </location>
</feature>
<name>A0A165CBR1_EXIGL</name>
<dbReference type="EMBL" id="KV426341">
    <property type="protein sequence ID" value="KZV82181.1"/>
    <property type="molecule type" value="Genomic_DNA"/>
</dbReference>
<sequence>MASKFAARSIERIRVQKDALAAFEDQKRKLTVAVANATAALQTAQRELNDETDLLERLQLNQSILRLAIDSEIATLHARTVATLPKDILSAIFVEFCLDDGPNEFLDYPCRFKYERASAPFRLASVCQSWRQLALVCPRMWTYAAIPCLWDKPEHQQRLHCDRLDLVLRRSSRVPLDVVIPWSDDNVLSSAHKRAMHLLEDHHARWKRVYQHAPPAVVVTAEFFDVYRLAMPMLEEIRVEISGIVDTLR</sequence>